<dbReference type="InterPro" id="IPR003439">
    <property type="entry name" value="ABC_transporter-like_ATP-bd"/>
</dbReference>
<evidence type="ECO:0000256" key="12">
    <source>
        <dbReference type="ARBA" id="ARBA00023136"/>
    </source>
</evidence>
<dbReference type="CDD" id="cd18603">
    <property type="entry name" value="ABC_6TM_MRP1_2_3_6_D2_like"/>
    <property type="match status" value="1"/>
</dbReference>
<feature type="transmembrane region" description="Helical" evidence="14">
    <location>
        <begin position="197"/>
        <end position="217"/>
    </location>
</feature>
<dbReference type="GO" id="GO:0015086">
    <property type="term" value="F:cadmium ion transmembrane transporter activity"/>
    <property type="evidence" value="ECO:0007669"/>
    <property type="project" value="EnsemblFungi"/>
</dbReference>
<feature type="domain" description="ABC transporter" evidence="15">
    <location>
        <begin position="1304"/>
        <end position="1620"/>
    </location>
</feature>
<feature type="domain" description="ABC transmembrane type-1" evidence="16">
    <location>
        <begin position="984"/>
        <end position="1267"/>
    </location>
</feature>
<feature type="transmembrane region" description="Helical" evidence="14">
    <location>
        <begin position="979"/>
        <end position="1003"/>
    </location>
</feature>
<evidence type="ECO:0000313" key="18">
    <source>
        <dbReference type="Proteomes" id="UP000193689"/>
    </source>
</evidence>
<dbReference type="Pfam" id="PF00005">
    <property type="entry name" value="ABC_tran"/>
    <property type="match status" value="2"/>
</dbReference>
<evidence type="ECO:0000256" key="2">
    <source>
        <dbReference type="ARBA" id="ARBA00009726"/>
    </source>
</evidence>
<accession>A0A1Y2EEI5</accession>
<keyword evidence="7" id="KW-0677">Repeat</keyword>
<dbReference type="InterPro" id="IPR027417">
    <property type="entry name" value="P-loop_NTPase"/>
</dbReference>
<evidence type="ECO:0000256" key="4">
    <source>
        <dbReference type="ARBA" id="ARBA00022553"/>
    </source>
</evidence>
<dbReference type="PANTHER" id="PTHR24223:SF443">
    <property type="entry name" value="MULTIDRUG-RESISTANCE LIKE PROTEIN 1, ISOFORM I"/>
    <property type="match status" value="1"/>
</dbReference>
<dbReference type="OrthoDB" id="6500128at2759"/>
<keyword evidence="5" id="KW-0926">Vacuole</keyword>
<dbReference type="PROSITE" id="PS00211">
    <property type="entry name" value="ABC_TRANSPORTER_1"/>
    <property type="match status" value="2"/>
</dbReference>
<keyword evidence="10" id="KW-1278">Translocase</keyword>
<dbReference type="InterPro" id="IPR036640">
    <property type="entry name" value="ABC1_TM_sf"/>
</dbReference>
<dbReference type="EMBL" id="MCFJ01000002">
    <property type="protein sequence ID" value="ORY69988.1"/>
    <property type="molecule type" value="Genomic_DNA"/>
</dbReference>
<sequence>MRFGDQSQQVIQLTGSFTGYRPLQQLGQGYLSATTDFKQPLCGNEEGWGPLSPFRFDFTPCFIDVWVSSVAVFGIICGAFALWYVLRKTSSAMISKDWHFWTKQSLLLLVIADIIAQLVIQIINFPGIWYGDFRVLTTFLTILSLGVIFSIQWLEHSRMRNANGVVLFYWLFLLIAYAVKLRSLVSQQVYDTNLAYFVTYTVGFGLSGVEFLFEWLWPKHASAYQALVDDEGEECPAEHATIFSRLTFSWMTPLMKFGYKEYLTEEDLWGLSPSDKTSTTGAMFETAWQYELKHRTNPSLWLAIFKAYGGPYMLATVFKVVNDLAAFSQPQLLRLLISFVDSYSEGKEPQPVVKGAAIAIAMFFVAILQTSMIHQYFQLAFVTGMRIKSGLASAIYKKSLRLSNEGRASKTTGDIVNYMAVDAQRLQDLTQFAQQVWSAPFQIIICMVSLYQLVGWSMLSGIAVMLIMIPINGFIARFMKQLQKQQMKNKDARSRLIAEIINNMKSIKLYAWSTAFMNKLNYVRNDLELKNLRKIGASQAIANFTWSTTPFFVSCSTFAVFVWTCDIPLSTEIVFPALALFNLLTFPLAVLPMVITSIIEATVAVGRLTEYLAAEEVQPDAIILGPAAEERGDETVIMQDGTFSWNRHESKSVLKDIHFTAHKGELTCIVGRVGTGKSSLLQSILGDLWKEKGTVQVNGSIAYVAQQPWIMNATVKENIIFGYRYDSNFYEKIVKACALLDDFNQLPDGDETVVGERGISLSGGQKARVALARSVYARADIYLIDDCLSAVDSHVGRHIIENVLGPQGLLSSKCRILATNSIAVLSDADYIYQLKNGEIVEKGTFRQLMAMKGGISDLIKSTGQDSGSSSEDQSSESSRSETSTYIEPENSGDKEEIEEAQENVPELAPIRTGPSSTIQRRTGSTSTLRPASAASFKGPRGKLSDEEDPSSKTRQGKEHSEQGKVKWNVYLEYAKNSNLIAVSIYLFMLVAAQVAQIGGSVWLKNWAEINNAAGGNPAVGKYLGIYFAFGVGSSALTVVQTLILWIFCSIEASRKLHERMAKAIFRSPMSFFDTTPAGRILNRFSSDVYRLDEVLARTFNMLFVNLARSGFTLVVISVGTPAFVALIIPLSAMYYWIQRYYLRSSRELKRLDSVSRSPIYAHFQESLGGISTIRAYRQCDRFELENEWRVDSNLRAYYPSISANRWLAVRLEFIGAVIILAAAGFAIISVTNHSGLSAGMVGLAMSYALQITTSLNWIVRQTVEVETNIVSVERILEYARLPSEAPEIIQRHRPPVSWPVDGAVQFHNYSTRYRPGLDLVLKNIQLDIKSHEKIGVVGRTGAGKSSLTLALFRLIEPDSGNISIDNLNTSTIGLLDLRRRLAIIPQDAALFEGTVRDNLDPGHAYDDTELWSVLDHARLKEHVASMDGGLGAKINEGGESTNFTGAAFHRLSIISPSSSYPRQSAYLLVGACLQAAPILACRRFINITDESLHDRLCMQFHDAARREKLLFTPTRILDGSNLSQGQRQLVSLARAMLTPSNILVLDEATAAVDVETDAMLQTTLRSPLFSNRTIITVAHRINTILDSDRVVVLEKGEVIEFDTPENLIKKKGAFYGLVKQAGLDTE</sequence>
<dbReference type="Pfam" id="PF24357">
    <property type="entry name" value="TMD0_ABC"/>
    <property type="match status" value="1"/>
</dbReference>
<feature type="domain" description="ABC transporter" evidence="15">
    <location>
        <begin position="636"/>
        <end position="861"/>
    </location>
</feature>
<feature type="transmembrane region" description="Helical" evidence="14">
    <location>
        <begin position="106"/>
        <end position="129"/>
    </location>
</feature>
<dbReference type="Proteomes" id="UP000193689">
    <property type="component" value="Unassembled WGS sequence"/>
</dbReference>
<feature type="transmembrane region" description="Helical" evidence="14">
    <location>
        <begin position="135"/>
        <end position="154"/>
    </location>
</feature>
<dbReference type="GO" id="GO:0000329">
    <property type="term" value="C:fungal-type vacuole membrane"/>
    <property type="evidence" value="ECO:0007669"/>
    <property type="project" value="EnsemblFungi"/>
</dbReference>
<dbReference type="FunCoup" id="A0A1Y2EEI5">
    <property type="interactions" value="279"/>
</dbReference>
<evidence type="ECO:0000256" key="6">
    <source>
        <dbReference type="ARBA" id="ARBA00022692"/>
    </source>
</evidence>
<keyword evidence="3" id="KW-0813">Transport</keyword>
<dbReference type="SUPFAM" id="SSF52540">
    <property type="entry name" value="P-loop containing nucleoside triphosphate hydrolases"/>
    <property type="match status" value="2"/>
</dbReference>
<feature type="compositionally biased region" description="Basic and acidic residues" evidence="13">
    <location>
        <begin position="949"/>
        <end position="960"/>
    </location>
</feature>
<dbReference type="GO" id="GO:0016887">
    <property type="term" value="F:ATP hydrolysis activity"/>
    <property type="evidence" value="ECO:0007669"/>
    <property type="project" value="InterPro"/>
</dbReference>
<dbReference type="FunFam" id="3.40.50.300:FF:000450">
    <property type="entry name" value="ABC transporter C family member 2"/>
    <property type="match status" value="1"/>
</dbReference>
<evidence type="ECO:0000256" key="1">
    <source>
        <dbReference type="ARBA" id="ARBA00004128"/>
    </source>
</evidence>
<keyword evidence="6 14" id="KW-0812">Transmembrane</keyword>
<feature type="transmembrane region" description="Helical" evidence="14">
    <location>
        <begin position="1240"/>
        <end position="1259"/>
    </location>
</feature>
<dbReference type="FunFam" id="1.20.1560.10:FF:000020">
    <property type="entry name" value="ABC metal ion transporter"/>
    <property type="match status" value="1"/>
</dbReference>
<dbReference type="GO" id="GO:0042144">
    <property type="term" value="P:vacuole fusion, non-autophagic"/>
    <property type="evidence" value="ECO:0007669"/>
    <property type="project" value="EnsemblFungi"/>
</dbReference>
<dbReference type="Gene3D" id="3.40.50.300">
    <property type="entry name" value="P-loop containing nucleotide triphosphate hydrolases"/>
    <property type="match status" value="3"/>
</dbReference>
<dbReference type="InterPro" id="IPR050173">
    <property type="entry name" value="ABC_transporter_C-like"/>
</dbReference>
<dbReference type="PANTHER" id="PTHR24223">
    <property type="entry name" value="ATP-BINDING CASSETTE SUB-FAMILY C"/>
    <property type="match status" value="1"/>
</dbReference>
<evidence type="ECO:0000256" key="9">
    <source>
        <dbReference type="ARBA" id="ARBA00022840"/>
    </source>
</evidence>
<feature type="transmembrane region" description="Helical" evidence="14">
    <location>
        <begin position="166"/>
        <end position="185"/>
    </location>
</feature>
<keyword evidence="9" id="KW-0067">ATP-binding</keyword>
<feature type="transmembrane region" description="Helical" evidence="14">
    <location>
        <begin position="65"/>
        <end position="86"/>
    </location>
</feature>
<feature type="domain" description="ABC transmembrane type-1" evidence="16">
    <location>
        <begin position="314"/>
        <end position="600"/>
    </location>
</feature>
<feature type="transmembrane region" description="Helical" evidence="14">
    <location>
        <begin position="352"/>
        <end position="370"/>
    </location>
</feature>
<evidence type="ECO:0000259" key="15">
    <source>
        <dbReference type="PROSITE" id="PS50893"/>
    </source>
</evidence>
<evidence type="ECO:0000256" key="14">
    <source>
        <dbReference type="SAM" id="Phobius"/>
    </source>
</evidence>
<keyword evidence="4" id="KW-0597">Phosphoprotein</keyword>
<dbReference type="PROSITE" id="PS50893">
    <property type="entry name" value="ABC_TRANSPORTER_2"/>
    <property type="match status" value="2"/>
</dbReference>
<dbReference type="SUPFAM" id="SSF90123">
    <property type="entry name" value="ABC transporter transmembrane region"/>
    <property type="match status" value="2"/>
</dbReference>
<comment type="caution">
    <text evidence="17">The sequence shown here is derived from an EMBL/GenBank/DDBJ whole genome shotgun (WGS) entry which is preliminary data.</text>
</comment>
<dbReference type="InterPro" id="IPR011527">
    <property type="entry name" value="ABC1_TM_dom"/>
</dbReference>
<evidence type="ECO:0000313" key="17">
    <source>
        <dbReference type="EMBL" id="ORY69988.1"/>
    </source>
</evidence>
<dbReference type="InterPro" id="IPR056227">
    <property type="entry name" value="TMD0_ABC"/>
</dbReference>
<name>A0A1Y2EEI5_9PEZI</name>
<dbReference type="RefSeq" id="XP_040719938.1">
    <property type="nucleotide sequence ID" value="XM_040857976.1"/>
</dbReference>
<dbReference type="Gene3D" id="1.20.1560.10">
    <property type="entry name" value="ABC transporter type 1, transmembrane domain"/>
    <property type="match status" value="2"/>
</dbReference>
<dbReference type="InParanoid" id="A0A1Y2EEI5"/>
<feature type="transmembrane region" description="Helical" evidence="14">
    <location>
        <begin position="540"/>
        <end position="563"/>
    </location>
</feature>
<evidence type="ECO:0000256" key="5">
    <source>
        <dbReference type="ARBA" id="ARBA00022554"/>
    </source>
</evidence>
<dbReference type="InterPro" id="IPR017871">
    <property type="entry name" value="ABC_transporter-like_CS"/>
</dbReference>
<evidence type="ECO:0000256" key="13">
    <source>
        <dbReference type="SAM" id="MobiDB-lite"/>
    </source>
</evidence>
<keyword evidence="18" id="KW-1185">Reference proteome</keyword>
<feature type="compositionally biased region" description="Low complexity" evidence="13">
    <location>
        <begin position="861"/>
        <end position="884"/>
    </location>
</feature>
<evidence type="ECO:0000256" key="7">
    <source>
        <dbReference type="ARBA" id="ARBA00022737"/>
    </source>
</evidence>
<feature type="transmembrane region" description="Helical" evidence="14">
    <location>
        <begin position="575"/>
        <end position="599"/>
    </location>
</feature>
<evidence type="ECO:0000256" key="10">
    <source>
        <dbReference type="ARBA" id="ARBA00022967"/>
    </source>
</evidence>
<dbReference type="FunFam" id="1.20.1560.10:FF:000001">
    <property type="entry name" value="ATP-binding cassette subfamily C member 1"/>
    <property type="match status" value="1"/>
</dbReference>
<feature type="compositionally biased region" description="Polar residues" evidence="13">
    <location>
        <begin position="913"/>
        <end position="929"/>
    </location>
</feature>
<dbReference type="SMART" id="SM00382">
    <property type="entry name" value="AAA"/>
    <property type="match status" value="2"/>
</dbReference>
<evidence type="ECO:0000256" key="8">
    <source>
        <dbReference type="ARBA" id="ARBA00022741"/>
    </source>
</evidence>
<organism evidence="17 18">
    <name type="scientific">Pseudomassariella vexata</name>
    <dbReference type="NCBI Taxonomy" id="1141098"/>
    <lineage>
        <taxon>Eukaryota</taxon>
        <taxon>Fungi</taxon>
        <taxon>Dikarya</taxon>
        <taxon>Ascomycota</taxon>
        <taxon>Pezizomycotina</taxon>
        <taxon>Sordariomycetes</taxon>
        <taxon>Xylariomycetidae</taxon>
        <taxon>Amphisphaeriales</taxon>
        <taxon>Pseudomassariaceae</taxon>
        <taxon>Pseudomassariella</taxon>
    </lineage>
</organism>
<proteinExistence type="inferred from homology"/>
<reference evidence="17 18" key="1">
    <citation type="submission" date="2016-07" db="EMBL/GenBank/DDBJ databases">
        <title>Pervasive Adenine N6-methylation of Active Genes in Fungi.</title>
        <authorList>
            <consortium name="DOE Joint Genome Institute"/>
            <person name="Mondo S.J."/>
            <person name="Dannebaum R.O."/>
            <person name="Kuo R.C."/>
            <person name="Labutti K."/>
            <person name="Haridas S."/>
            <person name="Kuo A."/>
            <person name="Salamov A."/>
            <person name="Ahrendt S.R."/>
            <person name="Lipzen A."/>
            <person name="Sullivan W."/>
            <person name="Andreopoulos W.B."/>
            <person name="Clum A."/>
            <person name="Lindquist E."/>
            <person name="Daum C."/>
            <person name="Ramamoorthy G.K."/>
            <person name="Gryganskyi A."/>
            <person name="Culley D."/>
            <person name="Magnuson J.K."/>
            <person name="James T.Y."/>
            <person name="O'Malley M.A."/>
            <person name="Stajich J.E."/>
            <person name="Spatafora J.W."/>
            <person name="Visel A."/>
            <person name="Grigoriev I.V."/>
        </authorList>
    </citation>
    <scope>NUCLEOTIDE SEQUENCE [LARGE SCALE GENOMIC DNA]</scope>
    <source>
        <strain evidence="17 18">CBS 129021</strain>
    </source>
</reference>
<feature type="transmembrane region" description="Helical" evidence="14">
    <location>
        <begin position="1023"/>
        <end position="1050"/>
    </location>
</feature>
<dbReference type="Pfam" id="PF00664">
    <property type="entry name" value="ABC_membrane"/>
    <property type="match status" value="2"/>
</dbReference>
<gene>
    <name evidence="17" type="ORF">BCR38DRAFT_405639</name>
</gene>
<keyword evidence="11 14" id="KW-1133">Transmembrane helix</keyword>
<dbReference type="GO" id="GO:0042592">
    <property type="term" value="P:homeostatic process"/>
    <property type="evidence" value="ECO:0007669"/>
    <property type="project" value="UniProtKB-ARBA"/>
</dbReference>
<dbReference type="PROSITE" id="PS50929">
    <property type="entry name" value="ABC_TM1F"/>
    <property type="match status" value="2"/>
</dbReference>
<evidence type="ECO:0000256" key="3">
    <source>
        <dbReference type="ARBA" id="ARBA00022448"/>
    </source>
</evidence>
<dbReference type="CDD" id="cd03244">
    <property type="entry name" value="ABCC_MRP_domain2"/>
    <property type="match status" value="1"/>
</dbReference>
<dbReference type="CDD" id="cd03250">
    <property type="entry name" value="ABCC_MRP_domain1"/>
    <property type="match status" value="1"/>
</dbReference>
<feature type="transmembrane region" description="Helical" evidence="14">
    <location>
        <begin position="1111"/>
        <end position="1137"/>
    </location>
</feature>
<comment type="similarity">
    <text evidence="2">Belongs to the ABC transporter superfamily. ABCC family. Conjugate transporter (TC 3.A.1.208) subfamily.</text>
</comment>
<keyword evidence="8" id="KW-0547">Nucleotide-binding</keyword>
<dbReference type="GeneID" id="63774188"/>
<dbReference type="STRING" id="1141098.A0A1Y2EEI5"/>
<dbReference type="GO" id="GO:0005524">
    <property type="term" value="F:ATP binding"/>
    <property type="evidence" value="ECO:0007669"/>
    <property type="project" value="UniProtKB-KW"/>
</dbReference>
<feature type="transmembrane region" description="Helical" evidence="14">
    <location>
        <begin position="460"/>
        <end position="479"/>
    </location>
</feature>
<comment type="subcellular location">
    <subcellularLocation>
        <location evidence="1">Vacuole membrane</location>
        <topology evidence="1">Multi-pass membrane protein</topology>
    </subcellularLocation>
</comment>
<feature type="transmembrane region" description="Helical" evidence="14">
    <location>
        <begin position="1207"/>
        <end position="1228"/>
    </location>
</feature>
<feature type="region of interest" description="Disordered" evidence="13">
    <location>
        <begin position="859"/>
        <end position="960"/>
    </location>
</feature>
<evidence type="ECO:0000259" key="16">
    <source>
        <dbReference type="PROSITE" id="PS50929"/>
    </source>
</evidence>
<dbReference type="CDD" id="cd18595">
    <property type="entry name" value="ABC_6TM_MRP1_2_3_6_D1_like"/>
    <property type="match status" value="1"/>
</dbReference>
<dbReference type="InterPro" id="IPR003593">
    <property type="entry name" value="AAA+_ATPase"/>
</dbReference>
<evidence type="ECO:0000256" key="11">
    <source>
        <dbReference type="ARBA" id="ARBA00022989"/>
    </source>
</evidence>
<dbReference type="GO" id="GO:0140359">
    <property type="term" value="F:ABC-type transporter activity"/>
    <property type="evidence" value="ECO:0007669"/>
    <property type="project" value="InterPro"/>
</dbReference>
<keyword evidence="12 14" id="KW-0472">Membrane</keyword>
<protein>
    <submittedName>
        <fullName evidence="17">ABC metal ion transporter</fullName>
    </submittedName>
</protein>